<organism evidence="1 2">
    <name type="scientific">Teichococcus aerophilus</name>
    <dbReference type="NCBI Taxonomy" id="1224513"/>
    <lineage>
        <taxon>Bacteria</taxon>
        <taxon>Pseudomonadati</taxon>
        <taxon>Pseudomonadota</taxon>
        <taxon>Alphaproteobacteria</taxon>
        <taxon>Acetobacterales</taxon>
        <taxon>Roseomonadaceae</taxon>
        <taxon>Roseomonas</taxon>
    </lineage>
</organism>
<evidence type="ECO:0000313" key="1">
    <source>
        <dbReference type="EMBL" id="MBC9209628.1"/>
    </source>
</evidence>
<sequence>MLISKQLEGGAFRRPSIIDGAARLMPLEFAALFDDIDGTLVQSTKRIPAPGRACVDSLT</sequence>
<dbReference type="Proteomes" id="UP000626026">
    <property type="component" value="Unassembled WGS sequence"/>
</dbReference>
<reference evidence="1 2" key="1">
    <citation type="journal article" date="2013" name="Int. J. Syst. Evol. Microbiol.">
        <title>Roseomonas aerophila sp. nov., isolated from air.</title>
        <authorList>
            <person name="Kim S.J."/>
            <person name="Weon H.Y."/>
            <person name="Ahn J.H."/>
            <person name="Hong S.B."/>
            <person name="Seok S.J."/>
            <person name="Whang K.S."/>
            <person name="Kwon S.W."/>
        </authorList>
    </citation>
    <scope>NUCLEOTIDE SEQUENCE [LARGE SCALE GENOMIC DNA]</scope>
    <source>
        <strain evidence="1 2">NBRC 108923</strain>
    </source>
</reference>
<name>A0ABR7RTB5_9PROT</name>
<gene>
    <name evidence="1" type="ORF">IBL26_22485</name>
</gene>
<proteinExistence type="predicted"/>
<evidence type="ECO:0000313" key="2">
    <source>
        <dbReference type="Proteomes" id="UP000626026"/>
    </source>
</evidence>
<keyword evidence="2" id="KW-1185">Reference proteome</keyword>
<comment type="caution">
    <text evidence="1">The sequence shown here is derived from an EMBL/GenBank/DDBJ whole genome shotgun (WGS) entry which is preliminary data.</text>
</comment>
<accession>A0ABR7RTB5</accession>
<protein>
    <submittedName>
        <fullName evidence="1">Uncharacterized protein</fullName>
    </submittedName>
</protein>
<dbReference type="EMBL" id="JACTVA010000063">
    <property type="protein sequence ID" value="MBC9209628.1"/>
    <property type="molecule type" value="Genomic_DNA"/>
</dbReference>